<evidence type="ECO:0000256" key="1">
    <source>
        <dbReference type="SAM" id="Phobius"/>
    </source>
</evidence>
<proteinExistence type="predicted"/>
<feature type="transmembrane region" description="Helical" evidence="1">
    <location>
        <begin position="204"/>
        <end position="223"/>
    </location>
</feature>
<feature type="transmembrane region" description="Helical" evidence="1">
    <location>
        <begin position="7"/>
        <end position="25"/>
    </location>
</feature>
<keyword evidence="1" id="KW-1133">Transmembrane helix</keyword>
<dbReference type="EMBL" id="JACLAH010000001">
    <property type="protein sequence ID" value="MBC2645316.1"/>
    <property type="molecule type" value="Genomic_DNA"/>
</dbReference>
<feature type="transmembrane region" description="Helical" evidence="1">
    <location>
        <begin position="129"/>
        <end position="151"/>
    </location>
</feature>
<keyword evidence="3" id="KW-1185">Reference proteome</keyword>
<reference evidence="2 3" key="1">
    <citation type="submission" date="2020-08" db="EMBL/GenBank/DDBJ databases">
        <title>Emergence and comparative genomics analysis of Citrobacter in Fennec fox imported from North Africa to China.</title>
        <authorList>
            <person name="Zheng B."/>
        </authorList>
    </citation>
    <scope>NUCLEOTIDE SEQUENCE [LARGE SCALE GENOMIC DNA]</scope>
    <source>
        <strain evidence="2 3">FF371</strain>
    </source>
</reference>
<comment type="caution">
    <text evidence="2">The sequence shown here is derived from an EMBL/GenBank/DDBJ whole genome shotgun (WGS) entry which is preliminary data.</text>
</comment>
<dbReference type="Proteomes" id="UP000586346">
    <property type="component" value="Unassembled WGS sequence"/>
</dbReference>
<feature type="transmembrane region" description="Helical" evidence="1">
    <location>
        <begin position="106"/>
        <end position="123"/>
    </location>
</feature>
<accession>A0ABR6TP44</accession>
<name>A0ABR6TP44_CITBR</name>
<dbReference type="Pfam" id="PF19528">
    <property type="entry name" value="DUF6056"/>
    <property type="match status" value="1"/>
</dbReference>
<protein>
    <submittedName>
        <fullName evidence="2">Uncharacterized protein</fullName>
    </submittedName>
</protein>
<feature type="transmembrane region" description="Helical" evidence="1">
    <location>
        <begin position="259"/>
        <end position="275"/>
    </location>
</feature>
<feature type="transmembrane region" description="Helical" evidence="1">
    <location>
        <begin position="385"/>
        <end position="405"/>
    </location>
</feature>
<feature type="transmembrane region" description="Helical" evidence="1">
    <location>
        <begin position="331"/>
        <end position="349"/>
    </location>
</feature>
<gene>
    <name evidence="2" type="ORF">H6P72_01500</name>
</gene>
<feature type="transmembrane region" description="Helical" evidence="1">
    <location>
        <begin position="77"/>
        <end position="94"/>
    </location>
</feature>
<keyword evidence="1" id="KW-0472">Membrane</keyword>
<evidence type="ECO:0000313" key="3">
    <source>
        <dbReference type="Proteomes" id="UP000586346"/>
    </source>
</evidence>
<feature type="transmembrane region" description="Helical" evidence="1">
    <location>
        <begin position="356"/>
        <end position="379"/>
    </location>
</feature>
<keyword evidence="1" id="KW-0812">Transmembrane</keyword>
<dbReference type="RefSeq" id="WP_185654249.1">
    <property type="nucleotide sequence ID" value="NZ_CBDITX010000013.1"/>
</dbReference>
<evidence type="ECO:0000313" key="2">
    <source>
        <dbReference type="EMBL" id="MBC2645316.1"/>
    </source>
</evidence>
<sequence>MNVNKRTSINLSCLAFIIAVAYFFIPSLQVLSHGDDHYFTSALTNRGLLEYISMRYHTWSGRIPIEAIIALTINSELYWKIAIPVSFFSVAYAISRFAGFVNNGTITPLCLVSALMLLINQNVMSESGWWVTGSYFYLQPIAAGLLSLLIFKSSKSTGAFLKALSLFFIAIACFNEQFSVLVALPYPAMYVIFKKDYTRYNISYLLVVIISTAISLTAPGNSVRKSAEILTWMPDYVNFNIIDKTAIGLDRLSSHITEVNVLFNLFLALLLYVFFKSPRQTVATTGASLIISLKLAASLLISVKSEQVGYYTNSTFLSLGDIGHFSRFAPYIFSLLVIFSILTLLVSLCKNLDDYFYLPIPFVLGILSVIAIGFSPTVYASAYRVLFIFNLYIVYISSVLICRCLKGRE</sequence>
<dbReference type="InterPro" id="IPR045691">
    <property type="entry name" value="DUF6056"/>
</dbReference>
<feature type="transmembrane region" description="Helical" evidence="1">
    <location>
        <begin position="163"/>
        <end position="184"/>
    </location>
</feature>
<organism evidence="2 3">
    <name type="scientific">Citrobacter braakii</name>
    <dbReference type="NCBI Taxonomy" id="57706"/>
    <lineage>
        <taxon>Bacteria</taxon>
        <taxon>Pseudomonadati</taxon>
        <taxon>Pseudomonadota</taxon>
        <taxon>Gammaproteobacteria</taxon>
        <taxon>Enterobacterales</taxon>
        <taxon>Enterobacteriaceae</taxon>
        <taxon>Citrobacter</taxon>
        <taxon>Citrobacter freundii complex</taxon>
    </lineage>
</organism>